<gene>
    <name evidence="1" type="ORF">PPL_04204</name>
</gene>
<accession>D3B6X3</accession>
<comment type="caution">
    <text evidence="1">The sequence shown here is derived from an EMBL/GenBank/DDBJ whole genome shotgun (WGS) entry which is preliminary data.</text>
</comment>
<dbReference type="RefSeq" id="XP_020434633.1">
    <property type="nucleotide sequence ID" value="XM_020575113.1"/>
</dbReference>
<evidence type="ECO:0000313" key="2">
    <source>
        <dbReference type="Proteomes" id="UP000001396"/>
    </source>
</evidence>
<dbReference type="GeneID" id="31359691"/>
<dbReference type="AlphaFoldDB" id="D3B6X3"/>
<reference evidence="1 2" key="1">
    <citation type="journal article" date="2011" name="Genome Res.">
        <title>Phylogeny-wide analysis of social amoeba genomes highlights ancient origins for complex intercellular communication.</title>
        <authorList>
            <person name="Heidel A.J."/>
            <person name="Lawal H.M."/>
            <person name="Felder M."/>
            <person name="Schilde C."/>
            <person name="Helps N.R."/>
            <person name="Tunggal B."/>
            <person name="Rivero F."/>
            <person name="John U."/>
            <person name="Schleicher M."/>
            <person name="Eichinger L."/>
            <person name="Platzer M."/>
            <person name="Noegel A.A."/>
            <person name="Schaap P."/>
            <person name="Gloeckner G."/>
        </authorList>
    </citation>
    <scope>NUCLEOTIDE SEQUENCE [LARGE SCALE GENOMIC DNA]</scope>
    <source>
        <strain evidence="2">ATCC 26659 / Pp 5 / PN500</strain>
    </source>
</reference>
<organism evidence="1 2">
    <name type="scientific">Heterostelium pallidum (strain ATCC 26659 / Pp 5 / PN500)</name>
    <name type="common">Cellular slime mold</name>
    <name type="synonym">Polysphondylium pallidum</name>
    <dbReference type="NCBI Taxonomy" id="670386"/>
    <lineage>
        <taxon>Eukaryota</taxon>
        <taxon>Amoebozoa</taxon>
        <taxon>Evosea</taxon>
        <taxon>Eumycetozoa</taxon>
        <taxon>Dictyostelia</taxon>
        <taxon>Acytosteliales</taxon>
        <taxon>Acytosteliaceae</taxon>
        <taxon>Heterostelium</taxon>
    </lineage>
</organism>
<dbReference type="EMBL" id="ADBJ01000018">
    <property type="protein sequence ID" value="EFA82516.1"/>
    <property type="molecule type" value="Genomic_DNA"/>
</dbReference>
<protein>
    <submittedName>
        <fullName evidence="1">Uncharacterized protein</fullName>
    </submittedName>
</protein>
<proteinExistence type="predicted"/>
<dbReference type="InParanoid" id="D3B6X3"/>
<dbReference type="FunCoup" id="D3B6X3">
    <property type="interactions" value="805"/>
</dbReference>
<name>D3B6X3_HETP5</name>
<dbReference type="Proteomes" id="UP000001396">
    <property type="component" value="Unassembled WGS sequence"/>
</dbReference>
<evidence type="ECO:0000313" key="1">
    <source>
        <dbReference type="EMBL" id="EFA82516.1"/>
    </source>
</evidence>
<sequence>MSEQNTDNVDLQQIYSQSLFQTLEDCKIYIDNQLVYLYLKYKDNDQLYGQLIKALEYFGKQNHILVFNVYLDLLKSIVVNNFESFKYIKLLSVYNILLKGVISSIDSFNSLKENDDDFHRSLEIYTQSIDCFITLLNVPSFICEIEQQRIYNGDEYEELITKSKQLVNSNELLIDALSTLMMSDSYLVTKKYHWSILIGDKLLPILLQYIGSYNINNNDNNNNNNNNIDIESFSTKRLYWTNKTIDSIAKRLLDRLLQLTDTSSLIEILSQKKNLILKQLLLTLSADNESKWLYNIVVIQSFTTIVSLTSKYETAQLLELFNPHIPNIIINLIHCSDKSLKLHACRILDYTLNQLNDQQIKTLILSNQNSIYDN</sequence>
<keyword evidence="2" id="KW-1185">Reference proteome</keyword>